<keyword evidence="2" id="KW-0328">Glycosyltransferase</keyword>
<dbReference type="RefSeq" id="WP_233721849.1">
    <property type="nucleotide sequence ID" value="NZ_JAJUWU010000029.1"/>
</dbReference>
<sequence length="350" mass="38257">MPDLSTITVVAPNFKRRLSGVTSTIVQLVPLQARSIGIATLGPGLPKSLPRLGWRDLPKLWRRPEGRPFRIWHARRNPEMLAGVVLRDVLRMPLRLLFTSAAQRHHTAWTRFLISRMDAVVATSERSRAFLKVPSRVVMHGIDCEWFRPDGPMPSGPLAERLAGRKIVGCSGRIRHQKGTDLFVEAMIALLPGHPDWSAVVTGRATSENETFAADLERRIEAAGLAERILFAGEVEDISAWFRRFDLYVAPPRNEGFGLTPLEAMASATPVVASDAGAFAELIVEGVTGRIVPTGEAGALASAIEPYLSDDAVRLAAGAAGLDHVRRNFPLEREAGELRAVYEALWSAAA</sequence>
<comment type="caution">
    <text evidence="5">The sequence shown here is derived from an EMBL/GenBank/DDBJ whole genome shotgun (WGS) entry which is preliminary data.</text>
</comment>
<evidence type="ECO:0000256" key="2">
    <source>
        <dbReference type="ARBA" id="ARBA00022676"/>
    </source>
</evidence>
<keyword evidence="3" id="KW-0808">Transferase</keyword>
<dbReference type="Gene3D" id="3.40.50.2000">
    <property type="entry name" value="Glycogen Phosphorylase B"/>
    <property type="match status" value="2"/>
</dbReference>
<accession>A0A9X1T706</accession>
<evidence type="ECO:0000256" key="3">
    <source>
        <dbReference type="ARBA" id="ARBA00022679"/>
    </source>
</evidence>
<dbReference type="AlphaFoldDB" id="A0A9X1T706"/>
<dbReference type="EMBL" id="JAJUWU010000029">
    <property type="protein sequence ID" value="MCE7030777.1"/>
    <property type="molecule type" value="Genomic_DNA"/>
</dbReference>
<dbReference type="GO" id="GO:0016757">
    <property type="term" value="F:glycosyltransferase activity"/>
    <property type="evidence" value="ECO:0007669"/>
    <property type="project" value="UniProtKB-KW"/>
</dbReference>
<dbReference type="CDD" id="cd03801">
    <property type="entry name" value="GT4_PimA-like"/>
    <property type="match status" value="1"/>
</dbReference>
<dbReference type="SUPFAM" id="SSF53756">
    <property type="entry name" value="UDP-Glycosyltransferase/glycogen phosphorylase"/>
    <property type="match status" value="1"/>
</dbReference>
<feature type="domain" description="Glycosyl transferase family 1" evidence="4">
    <location>
        <begin position="164"/>
        <end position="317"/>
    </location>
</feature>
<name>A0A9X1T706_9HYPH</name>
<organism evidence="5 6">
    <name type="scientific">Jiella avicenniae</name>
    <dbReference type="NCBI Taxonomy" id="2907202"/>
    <lineage>
        <taxon>Bacteria</taxon>
        <taxon>Pseudomonadati</taxon>
        <taxon>Pseudomonadota</taxon>
        <taxon>Alphaproteobacteria</taxon>
        <taxon>Hyphomicrobiales</taxon>
        <taxon>Aurantimonadaceae</taxon>
        <taxon>Jiella</taxon>
    </lineage>
</organism>
<evidence type="ECO:0000313" key="6">
    <source>
        <dbReference type="Proteomes" id="UP001139035"/>
    </source>
</evidence>
<protein>
    <submittedName>
        <fullName evidence="5">Glycosyltransferase family 4 protein</fullName>
    </submittedName>
</protein>
<proteinExistence type="inferred from homology"/>
<gene>
    <name evidence="5" type="ORF">LZD57_22560</name>
</gene>
<dbReference type="PANTHER" id="PTHR12526:SF640">
    <property type="entry name" value="COLANIC ACID BIOSYNTHESIS GLYCOSYLTRANSFERASE WCAL-RELATED"/>
    <property type="match status" value="1"/>
</dbReference>
<keyword evidence="6" id="KW-1185">Reference proteome</keyword>
<dbReference type="InterPro" id="IPR001296">
    <property type="entry name" value="Glyco_trans_1"/>
</dbReference>
<evidence type="ECO:0000259" key="4">
    <source>
        <dbReference type="Pfam" id="PF00534"/>
    </source>
</evidence>
<dbReference type="Pfam" id="PF00534">
    <property type="entry name" value="Glycos_transf_1"/>
    <property type="match status" value="1"/>
</dbReference>
<comment type="similarity">
    <text evidence="1">Belongs to the glycosyltransferase group 1 family. Glycosyltransferase 4 subfamily.</text>
</comment>
<reference evidence="5" key="1">
    <citation type="submission" date="2022-01" db="EMBL/GenBank/DDBJ databases">
        <title>Jiella avicenniae sp. nov., a novel endophytic bacterium isolated from bark of Avicennia marina.</title>
        <authorList>
            <person name="Tuo L."/>
        </authorList>
    </citation>
    <scope>NUCLEOTIDE SEQUENCE</scope>
    <source>
        <strain evidence="5">CBK1P-4</strain>
    </source>
</reference>
<evidence type="ECO:0000313" key="5">
    <source>
        <dbReference type="EMBL" id="MCE7030777.1"/>
    </source>
</evidence>
<evidence type="ECO:0000256" key="1">
    <source>
        <dbReference type="ARBA" id="ARBA00009481"/>
    </source>
</evidence>
<dbReference type="Proteomes" id="UP001139035">
    <property type="component" value="Unassembled WGS sequence"/>
</dbReference>
<dbReference type="PANTHER" id="PTHR12526">
    <property type="entry name" value="GLYCOSYLTRANSFERASE"/>
    <property type="match status" value="1"/>
</dbReference>